<evidence type="ECO:0000313" key="1">
    <source>
        <dbReference type="Proteomes" id="UP000286641"/>
    </source>
</evidence>
<reference key="1">
    <citation type="submission" date="2019-01" db="UniProtKB">
        <authorList>
            <consortium name="RefSeq"/>
        </authorList>
    </citation>
    <scope>IDENTIFICATION</scope>
</reference>
<sequence>MADRKTLHTLEVLSVTREDAGQYSAYISNAAGAAYSSARLLVRGPKDPEEKPAPDAHQQLVPPRFLERFASKKVNKGSSITFSVKVE</sequence>
<dbReference type="Gene3D" id="2.60.40.10">
    <property type="entry name" value="Immunoglobulins"/>
    <property type="match status" value="1"/>
</dbReference>
<dbReference type="Proteomes" id="UP000286641">
    <property type="component" value="Unplaced"/>
</dbReference>
<keyword evidence="1" id="KW-1185">Reference proteome</keyword>
<proteinExistence type="predicted"/>
<name>A0A3Q7PY89_CALUR</name>
<dbReference type="GeneID" id="112817995"/>
<accession>A0A3Q7PY89</accession>
<dbReference type="InParanoid" id="A0A3Q7PY89"/>
<evidence type="ECO:0000313" key="2">
    <source>
        <dbReference type="RefSeq" id="XP_025721061.1"/>
    </source>
</evidence>
<gene>
    <name evidence="2" type="primary">LOC112817995</name>
</gene>
<feature type="non-terminal residue" evidence="2">
    <location>
        <position position="87"/>
    </location>
</feature>
<organism evidence="1 2">
    <name type="scientific">Callorhinus ursinus</name>
    <name type="common">Northern fur seal</name>
    <dbReference type="NCBI Taxonomy" id="34884"/>
    <lineage>
        <taxon>Eukaryota</taxon>
        <taxon>Metazoa</taxon>
        <taxon>Chordata</taxon>
        <taxon>Craniata</taxon>
        <taxon>Vertebrata</taxon>
        <taxon>Euteleostomi</taxon>
        <taxon>Mammalia</taxon>
        <taxon>Eutheria</taxon>
        <taxon>Laurasiatheria</taxon>
        <taxon>Carnivora</taxon>
        <taxon>Caniformia</taxon>
        <taxon>Pinnipedia</taxon>
        <taxon>Otariidae</taxon>
        <taxon>Callorhinus</taxon>
    </lineage>
</organism>
<protein>
    <submittedName>
        <fullName evidence="2">Obscurin-like</fullName>
    </submittedName>
</protein>
<dbReference type="AlphaFoldDB" id="A0A3Q7PY89"/>
<dbReference type="SUPFAM" id="SSF48726">
    <property type="entry name" value="Immunoglobulin"/>
    <property type="match status" value="1"/>
</dbReference>
<reference evidence="2" key="2">
    <citation type="submission" date="2025-08" db="UniProtKB">
        <authorList>
            <consortium name="RefSeq"/>
        </authorList>
    </citation>
    <scope>IDENTIFICATION</scope>
    <source>
        <tissue evidence="2">Blood</tissue>
    </source>
</reference>
<dbReference type="RefSeq" id="XP_025721061.1">
    <property type="nucleotide sequence ID" value="XM_025865276.1"/>
</dbReference>
<dbReference type="InterPro" id="IPR036179">
    <property type="entry name" value="Ig-like_dom_sf"/>
</dbReference>
<dbReference type="InterPro" id="IPR013783">
    <property type="entry name" value="Ig-like_fold"/>
</dbReference>